<evidence type="ECO:0000256" key="4">
    <source>
        <dbReference type="ARBA" id="ARBA00022605"/>
    </source>
</evidence>
<keyword evidence="6" id="KW-0521">NADP</keyword>
<evidence type="ECO:0000256" key="14">
    <source>
        <dbReference type="ARBA" id="ARBA00049080"/>
    </source>
</evidence>
<dbReference type="CDD" id="cd02274">
    <property type="entry name" value="DHDPR_N"/>
    <property type="match status" value="1"/>
</dbReference>
<evidence type="ECO:0000256" key="3">
    <source>
        <dbReference type="ARBA" id="ARBA00022528"/>
    </source>
</evidence>
<dbReference type="InterPro" id="IPR022663">
    <property type="entry name" value="DapB_C"/>
</dbReference>
<feature type="domain" description="Dihydrodipicolinate reductase N-terminal" evidence="17">
    <location>
        <begin position="11"/>
        <end position="132"/>
    </location>
</feature>
<evidence type="ECO:0000256" key="12">
    <source>
        <dbReference type="ARBA" id="ARBA00037922"/>
    </source>
</evidence>
<keyword evidence="10" id="KW-0520">NAD</keyword>
<dbReference type="AlphaFoldDB" id="A0ABC8SGM4"/>
<dbReference type="SUPFAM" id="SSF51735">
    <property type="entry name" value="NAD(P)-binding Rossmann-fold domains"/>
    <property type="match status" value="1"/>
</dbReference>
<dbReference type="InterPro" id="IPR011859">
    <property type="entry name" value="Dihydrodipicolinate_Rdtase_pln"/>
</dbReference>
<accession>A0ABC8SGM4</accession>
<evidence type="ECO:0000256" key="16">
    <source>
        <dbReference type="ARBA" id="ARBA00057936"/>
    </source>
</evidence>
<dbReference type="GO" id="GO:0009085">
    <property type="term" value="P:lysine biosynthetic process"/>
    <property type="evidence" value="ECO:0007669"/>
    <property type="project" value="UniProtKB-KW"/>
</dbReference>
<dbReference type="Proteomes" id="UP001642360">
    <property type="component" value="Unassembled WGS sequence"/>
</dbReference>
<keyword evidence="7" id="KW-0220">Diaminopimelate biosynthesis</keyword>
<dbReference type="GO" id="GO:0009507">
    <property type="term" value="C:chloroplast"/>
    <property type="evidence" value="ECO:0007669"/>
    <property type="project" value="UniProtKB-SubCell"/>
</dbReference>
<dbReference type="PIRSF" id="PIRSF000161">
    <property type="entry name" value="DHPR"/>
    <property type="match status" value="1"/>
</dbReference>
<protein>
    <recommendedName>
        <fullName evidence="13">4-hydroxy-tetrahydrodipicolinate reductase</fullName>
        <ecNumber evidence="13">1.17.1.8</ecNumber>
    </recommendedName>
</protein>
<dbReference type="Gene3D" id="3.40.50.720">
    <property type="entry name" value="NAD(P)-binding Rossmann-like Domain"/>
    <property type="match status" value="1"/>
</dbReference>
<dbReference type="GO" id="GO:0008839">
    <property type="term" value="F:4-hydroxy-tetrahydrodipicolinate reductase"/>
    <property type="evidence" value="ECO:0007669"/>
    <property type="project" value="UniProtKB-EC"/>
</dbReference>
<feature type="domain" description="Dihydrodipicolinate reductase C-terminal" evidence="18">
    <location>
        <begin position="139"/>
        <end position="276"/>
    </location>
</feature>
<dbReference type="Gene3D" id="3.30.360.10">
    <property type="entry name" value="Dihydrodipicolinate Reductase, domain 2"/>
    <property type="match status" value="1"/>
</dbReference>
<evidence type="ECO:0000313" key="20">
    <source>
        <dbReference type="Proteomes" id="UP001642360"/>
    </source>
</evidence>
<keyword evidence="20" id="KW-1185">Reference proteome</keyword>
<gene>
    <name evidence="19" type="ORF">ILEXP_LOCUS24406</name>
</gene>
<evidence type="ECO:0000313" key="19">
    <source>
        <dbReference type="EMBL" id="CAK9155995.1"/>
    </source>
</evidence>
<keyword evidence="9" id="KW-0560">Oxidoreductase</keyword>
<keyword evidence="8" id="KW-0809">Transit peptide</keyword>
<comment type="function">
    <text evidence="16">Catalyzes the conversion of 4-hydroxy-tetrahydrodipicolinate (HTPA) to tetrahydrodipicolinate.</text>
</comment>
<dbReference type="PANTHER" id="PTHR20836:SF0">
    <property type="entry name" value="4-HYDROXY-TETRAHYDRODIPICOLINATE REDUCTASE 1, CHLOROPLASTIC-RELATED"/>
    <property type="match status" value="1"/>
</dbReference>
<evidence type="ECO:0000259" key="17">
    <source>
        <dbReference type="Pfam" id="PF01113"/>
    </source>
</evidence>
<dbReference type="Pfam" id="PF05173">
    <property type="entry name" value="DapB_C"/>
    <property type="match status" value="1"/>
</dbReference>
<keyword evidence="3" id="KW-0150">Chloroplast</keyword>
<proteinExistence type="inferred from homology"/>
<comment type="similarity">
    <text evidence="2">Belongs to the DapB family.</text>
</comment>
<dbReference type="EC" id="1.17.1.8" evidence="13"/>
<dbReference type="FunFam" id="3.30.360.10:FF:000037">
    <property type="entry name" value="4-hydroxy-tetrahydrodipicolinate reductase 2, chloroplastic"/>
    <property type="match status" value="1"/>
</dbReference>
<evidence type="ECO:0000256" key="11">
    <source>
        <dbReference type="ARBA" id="ARBA00023154"/>
    </source>
</evidence>
<evidence type="ECO:0000256" key="2">
    <source>
        <dbReference type="ARBA" id="ARBA00006642"/>
    </source>
</evidence>
<dbReference type="InterPro" id="IPR023940">
    <property type="entry name" value="DHDPR_bac"/>
</dbReference>
<evidence type="ECO:0000256" key="8">
    <source>
        <dbReference type="ARBA" id="ARBA00022946"/>
    </source>
</evidence>
<evidence type="ECO:0000259" key="18">
    <source>
        <dbReference type="Pfam" id="PF05173"/>
    </source>
</evidence>
<dbReference type="NCBIfam" id="TIGR02130">
    <property type="entry name" value="dapB_plant"/>
    <property type="match status" value="1"/>
</dbReference>
<keyword evidence="11" id="KW-0457">Lysine biosynthesis</keyword>
<comment type="pathway">
    <text evidence="12">Amino-acid biosynthesis; L-lysine biosynthesis via DAP pathway; (S)-tetrahydrodipicolinate from L-aspartate: step 4/4.</text>
</comment>
<evidence type="ECO:0000256" key="15">
    <source>
        <dbReference type="ARBA" id="ARBA00049396"/>
    </source>
</evidence>
<dbReference type="FunFam" id="3.40.50.720:FF:000264">
    <property type="entry name" value="4-hydroxy-tetrahydrodipicolinate reductase 2 chloroplastic"/>
    <property type="match status" value="1"/>
</dbReference>
<dbReference type="InterPro" id="IPR036291">
    <property type="entry name" value="NAD(P)-bd_dom_sf"/>
</dbReference>
<evidence type="ECO:0000256" key="1">
    <source>
        <dbReference type="ARBA" id="ARBA00004229"/>
    </source>
</evidence>
<evidence type="ECO:0000256" key="10">
    <source>
        <dbReference type="ARBA" id="ARBA00023027"/>
    </source>
</evidence>
<comment type="caution">
    <text evidence="19">The sequence shown here is derived from an EMBL/GenBank/DDBJ whole genome shotgun (WGS) entry which is preliminary data.</text>
</comment>
<keyword evidence="4" id="KW-0028">Amino-acid biosynthesis</keyword>
<comment type="catalytic activity">
    <reaction evidence="14">
        <text>(S)-2,3,4,5-tetrahydrodipicolinate + NADP(+) + H2O = (2S,4S)-4-hydroxy-2,3,4,5-tetrahydrodipicolinate + NADPH + H(+)</text>
        <dbReference type="Rhea" id="RHEA:35331"/>
        <dbReference type="ChEBI" id="CHEBI:15377"/>
        <dbReference type="ChEBI" id="CHEBI:15378"/>
        <dbReference type="ChEBI" id="CHEBI:16845"/>
        <dbReference type="ChEBI" id="CHEBI:57783"/>
        <dbReference type="ChEBI" id="CHEBI:58349"/>
        <dbReference type="ChEBI" id="CHEBI:67139"/>
        <dbReference type="EC" id="1.17.1.8"/>
    </reaction>
</comment>
<dbReference type="PANTHER" id="PTHR20836">
    <property type="entry name" value="DIHYDRODIPICOLINATE REDUCTASE"/>
    <property type="match status" value="1"/>
</dbReference>
<dbReference type="Pfam" id="PF01113">
    <property type="entry name" value="DapB_N"/>
    <property type="match status" value="1"/>
</dbReference>
<organism evidence="19 20">
    <name type="scientific">Ilex paraguariensis</name>
    <name type="common">yerba mate</name>
    <dbReference type="NCBI Taxonomy" id="185542"/>
    <lineage>
        <taxon>Eukaryota</taxon>
        <taxon>Viridiplantae</taxon>
        <taxon>Streptophyta</taxon>
        <taxon>Embryophyta</taxon>
        <taxon>Tracheophyta</taxon>
        <taxon>Spermatophyta</taxon>
        <taxon>Magnoliopsida</taxon>
        <taxon>eudicotyledons</taxon>
        <taxon>Gunneridae</taxon>
        <taxon>Pentapetalae</taxon>
        <taxon>asterids</taxon>
        <taxon>campanulids</taxon>
        <taxon>Aquifoliales</taxon>
        <taxon>Aquifoliaceae</taxon>
        <taxon>Ilex</taxon>
    </lineage>
</organism>
<comment type="subcellular location">
    <subcellularLocation>
        <location evidence="1">Plastid</location>
        <location evidence="1">Chloroplast</location>
    </subcellularLocation>
</comment>
<keyword evidence="5" id="KW-0934">Plastid</keyword>
<dbReference type="EMBL" id="CAUOFW020002777">
    <property type="protein sequence ID" value="CAK9155995.1"/>
    <property type="molecule type" value="Genomic_DNA"/>
</dbReference>
<sequence length="282" mass="31003">MLEVFLVSPYLVNGCTGKMGKAVVEAVVSAGIHIVPVSFGGLKNAGKTVQVGGKDIQMYGPYERERILASILNDYPNLIVVDYTVPAAVNDNVELYCKIGVPFVMGTTGGDRNRLYKTVESSKVYAVISPQMGKQLVAFLATMENMAEQFPGVFSGYTLQVMESHQAGKLDTSGTAKAVISYFQKLGVSFEVDQVKKIRDPKQQNEMVGVPKEYLSGHAFHMYHLESPDKTVSFEFQHNVCGRSIYAEGTVDAAIFLAKKVQSKADKFIYNMIDVLREGAMR</sequence>
<name>A0ABC8SGM4_9AQUA</name>
<evidence type="ECO:0000256" key="13">
    <source>
        <dbReference type="ARBA" id="ARBA00038983"/>
    </source>
</evidence>
<dbReference type="GO" id="GO:0019877">
    <property type="term" value="P:diaminopimelate biosynthetic process"/>
    <property type="evidence" value="ECO:0007669"/>
    <property type="project" value="UniProtKB-KW"/>
</dbReference>
<evidence type="ECO:0000256" key="5">
    <source>
        <dbReference type="ARBA" id="ARBA00022640"/>
    </source>
</evidence>
<evidence type="ECO:0000256" key="7">
    <source>
        <dbReference type="ARBA" id="ARBA00022915"/>
    </source>
</evidence>
<evidence type="ECO:0000256" key="9">
    <source>
        <dbReference type="ARBA" id="ARBA00023002"/>
    </source>
</evidence>
<comment type="catalytic activity">
    <reaction evidence="15">
        <text>(S)-2,3,4,5-tetrahydrodipicolinate + NAD(+) + H2O = (2S,4S)-4-hydroxy-2,3,4,5-tetrahydrodipicolinate + NADH + H(+)</text>
        <dbReference type="Rhea" id="RHEA:35323"/>
        <dbReference type="ChEBI" id="CHEBI:15377"/>
        <dbReference type="ChEBI" id="CHEBI:15378"/>
        <dbReference type="ChEBI" id="CHEBI:16845"/>
        <dbReference type="ChEBI" id="CHEBI:57540"/>
        <dbReference type="ChEBI" id="CHEBI:57945"/>
        <dbReference type="ChEBI" id="CHEBI:67139"/>
        <dbReference type="EC" id="1.17.1.8"/>
    </reaction>
</comment>
<dbReference type="InterPro" id="IPR000846">
    <property type="entry name" value="DapB_N"/>
</dbReference>
<evidence type="ECO:0000256" key="6">
    <source>
        <dbReference type="ARBA" id="ARBA00022857"/>
    </source>
</evidence>
<reference evidence="19 20" key="1">
    <citation type="submission" date="2024-02" db="EMBL/GenBank/DDBJ databases">
        <authorList>
            <person name="Vignale AGUSTIN F."/>
            <person name="Sosa J E."/>
            <person name="Modenutti C."/>
        </authorList>
    </citation>
    <scope>NUCLEOTIDE SEQUENCE [LARGE SCALE GENOMIC DNA]</scope>
</reference>